<evidence type="ECO:0000313" key="2">
    <source>
        <dbReference type="EMBL" id="PKX85138.1"/>
    </source>
</evidence>
<gene>
    <name evidence="2" type="ORF">A0G03_17770</name>
</gene>
<protein>
    <submittedName>
        <fullName evidence="2">Uncharacterized protein</fullName>
    </submittedName>
</protein>
<keyword evidence="1" id="KW-0812">Transmembrane</keyword>
<keyword evidence="1" id="KW-1133">Transmembrane helix</keyword>
<reference evidence="2 3" key="1">
    <citation type="submission" date="2016-04" db="EMBL/GenBank/DDBJ databases">
        <title>New species of Pectobacterium.</title>
        <authorList>
            <person name="Waleron M."/>
            <person name="Misztak A.E."/>
            <person name="Waleron K."/>
        </authorList>
    </citation>
    <scope>NUCLEOTIDE SEQUENCE [LARGE SCALE GENOMIC DNA]</scope>
    <source>
        <strain evidence="2 3">IFB5232</strain>
    </source>
</reference>
<name>A0ABX4S3N8_9GAMM</name>
<keyword evidence="3" id="KW-1185">Reference proteome</keyword>
<evidence type="ECO:0000256" key="1">
    <source>
        <dbReference type="SAM" id="Phobius"/>
    </source>
</evidence>
<keyword evidence="1" id="KW-0472">Membrane</keyword>
<organism evidence="2 3">
    <name type="scientific">Pectobacterium peruviense</name>
    <dbReference type="NCBI Taxonomy" id="2066479"/>
    <lineage>
        <taxon>Bacteria</taxon>
        <taxon>Pseudomonadati</taxon>
        <taxon>Pseudomonadota</taxon>
        <taxon>Gammaproteobacteria</taxon>
        <taxon>Enterobacterales</taxon>
        <taxon>Pectobacteriaceae</taxon>
        <taxon>Pectobacterium</taxon>
    </lineage>
</organism>
<comment type="caution">
    <text evidence="2">The sequence shown here is derived from an EMBL/GenBank/DDBJ whole genome shotgun (WGS) entry which is preliminary data.</text>
</comment>
<sequence length="70" mass="7755">MLDFDVTDIAGTILWLASEVGAFITGAAFQSIMWETSVPLHQRHGNDVASFGNSPDDLDCYYLIRAFDMP</sequence>
<dbReference type="EMBL" id="LXFV01000022">
    <property type="protein sequence ID" value="PKX85138.1"/>
    <property type="molecule type" value="Genomic_DNA"/>
</dbReference>
<proteinExistence type="predicted"/>
<accession>A0ABX4S3N8</accession>
<feature type="transmembrane region" description="Helical" evidence="1">
    <location>
        <begin position="12"/>
        <end position="34"/>
    </location>
</feature>
<dbReference type="Proteomes" id="UP000234468">
    <property type="component" value="Unassembled WGS sequence"/>
</dbReference>
<evidence type="ECO:0000313" key="3">
    <source>
        <dbReference type="Proteomes" id="UP000234468"/>
    </source>
</evidence>